<dbReference type="AlphaFoldDB" id="A0AAJ1QT33"/>
<dbReference type="Gene3D" id="1.10.10.10">
    <property type="entry name" value="Winged helix-like DNA-binding domain superfamily/Winged helix DNA-binding domain"/>
    <property type="match status" value="1"/>
</dbReference>
<evidence type="ECO:0000256" key="4">
    <source>
        <dbReference type="ARBA" id="ARBA00023163"/>
    </source>
</evidence>
<evidence type="ECO:0000256" key="3">
    <source>
        <dbReference type="ARBA" id="ARBA00023125"/>
    </source>
</evidence>
<dbReference type="GO" id="GO:0003677">
    <property type="term" value="F:DNA binding"/>
    <property type="evidence" value="ECO:0007669"/>
    <property type="project" value="UniProtKB-KW"/>
</dbReference>
<evidence type="ECO:0000313" key="7">
    <source>
        <dbReference type="Proteomes" id="UP001238973"/>
    </source>
</evidence>
<reference evidence="6" key="1">
    <citation type="submission" date="2023-06" db="EMBL/GenBank/DDBJ databases">
        <title>Comparative genomics of Bacillaceae isolates and their secondary metabolite potential.</title>
        <authorList>
            <person name="Song L."/>
            <person name="Nielsen L.J."/>
            <person name="Mohite O."/>
            <person name="Xu X."/>
            <person name="Weber T."/>
            <person name="Kovacs A.T."/>
        </authorList>
    </citation>
    <scope>NUCLEOTIDE SEQUENCE</scope>
    <source>
        <strain evidence="6">G1S1</strain>
    </source>
</reference>
<dbReference type="InterPro" id="IPR036390">
    <property type="entry name" value="WH_DNA-bd_sf"/>
</dbReference>
<dbReference type="GO" id="GO:0003700">
    <property type="term" value="F:DNA-binding transcription factor activity"/>
    <property type="evidence" value="ECO:0007669"/>
    <property type="project" value="InterPro"/>
</dbReference>
<dbReference type="Gene3D" id="3.40.190.290">
    <property type="match status" value="1"/>
</dbReference>
<name>A0AAJ1QT33_9BACI</name>
<protein>
    <submittedName>
        <fullName evidence="6">LysR family transcriptional regulator</fullName>
    </submittedName>
</protein>
<keyword evidence="3" id="KW-0238">DNA-binding</keyword>
<keyword evidence="2" id="KW-0805">Transcription regulation</keyword>
<sequence length="292" mass="33098">MDIRQLRYFLILAEEGQVSRAAKKLNMSQPPLSQQLRLMEEELGTTLLERKRNGKSMELTEAGRVLYEKAKDMLQYFEDSLLEVKETGEGIKGTLSVGSVLAYMSYLPDKINSFKKKYPSVSFKIFAGDPYEISNYLENQDIELAIVHLPVEMKDLSSLNLGQVPNVFVVPEDWDSFTSKDRVHLKDIENIPLLLVHREKGPGIYEEIIEEFKKREILLNILCECHDVNVLLSLVAAGVGASIVPKSAVSPHIIKGVKVLDIIDSSIQSNIALVFRQDRYLSKTAKHFIELF</sequence>
<dbReference type="InterPro" id="IPR036388">
    <property type="entry name" value="WH-like_DNA-bd_sf"/>
</dbReference>
<dbReference type="RefSeq" id="WP_289351240.1">
    <property type="nucleotide sequence ID" value="NZ_JAUCFI010000003.1"/>
</dbReference>
<dbReference type="PANTHER" id="PTHR30419:SF28">
    <property type="entry name" value="HTH-TYPE TRANSCRIPTIONAL REGULATOR BSDA"/>
    <property type="match status" value="1"/>
</dbReference>
<dbReference type="CDD" id="cd05466">
    <property type="entry name" value="PBP2_LTTR_substrate"/>
    <property type="match status" value="1"/>
</dbReference>
<dbReference type="SUPFAM" id="SSF53850">
    <property type="entry name" value="Periplasmic binding protein-like II"/>
    <property type="match status" value="1"/>
</dbReference>
<proteinExistence type="inferred from homology"/>
<dbReference type="Pfam" id="PF03466">
    <property type="entry name" value="LysR_substrate"/>
    <property type="match status" value="1"/>
</dbReference>
<comment type="similarity">
    <text evidence="1">Belongs to the LysR transcriptional regulatory family.</text>
</comment>
<dbReference type="PROSITE" id="PS50931">
    <property type="entry name" value="HTH_LYSR"/>
    <property type="match status" value="1"/>
</dbReference>
<organism evidence="6 7">
    <name type="scientific">Peribacillus frigoritolerans</name>
    <dbReference type="NCBI Taxonomy" id="450367"/>
    <lineage>
        <taxon>Bacteria</taxon>
        <taxon>Bacillati</taxon>
        <taxon>Bacillota</taxon>
        <taxon>Bacilli</taxon>
        <taxon>Bacillales</taxon>
        <taxon>Bacillaceae</taxon>
        <taxon>Peribacillus</taxon>
    </lineage>
</organism>
<evidence type="ECO:0000313" key="6">
    <source>
        <dbReference type="EMBL" id="MDM5286776.1"/>
    </source>
</evidence>
<dbReference type="Pfam" id="PF00126">
    <property type="entry name" value="HTH_1"/>
    <property type="match status" value="1"/>
</dbReference>
<dbReference type="GO" id="GO:0005829">
    <property type="term" value="C:cytosol"/>
    <property type="evidence" value="ECO:0007669"/>
    <property type="project" value="TreeGrafter"/>
</dbReference>
<dbReference type="SUPFAM" id="SSF46785">
    <property type="entry name" value="Winged helix' DNA-binding domain"/>
    <property type="match status" value="1"/>
</dbReference>
<dbReference type="InterPro" id="IPR000847">
    <property type="entry name" value="LysR_HTH_N"/>
</dbReference>
<dbReference type="Proteomes" id="UP001238973">
    <property type="component" value="Unassembled WGS sequence"/>
</dbReference>
<dbReference type="InterPro" id="IPR050950">
    <property type="entry name" value="HTH-type_LysR_regulators"/>
</dbReference>
<evidence type="ECO:0000259" key="5">
    <source>
        <dbReference type="PROSITE" id="PS50931"/>
    </source>
</evidence>
<dbReference type="EMBL" id="JAUCFI010000003">
    <property type="protein sequence ID" value="MDM5286776.1"/>
    <property type="molecule type" value="Genomic_DNA"/>
</dbReference>
<dbReference type="FunFam" id="1.10.10.10:FF:000001">
    <property type="entry name" value="LysR family transcriptional regulator"/>
    <property type="match status" value="1"/>
</dbReference>
<comment type="caution">
    <text evidence="6">The sequence shown here is derived from an EMBL/GenBank/DDBJ whole genome shotgun (WGS) entry which is preliminary data.</text>
</comment>
<gene>
    <name evidence="6" type="ORF">QUF85_26315</name>
</gene>
<dbReference type="PRINTS" id="PR00039">
    <property type="entry name" value="HTHLYSR"/>
</dbReference>
<accession>A0AAJ1QT33</accession>
<keyword evidence="4" id="KW-0804">Transcription</keyword>
<dbReference type="InterPro" id="IPR005119">
    <property type="entry name" value="LysR_subst-bd"/>
</dbReference>
<evidence type="ECO:0000256" key="2">
    <source>
        <dbReference type="ARBA" id="ARBA00023015"/>
    </source>
</evidence>
<dbReference type="PANTHER" id="PTHR30419">
    <property type="entry name" value="HTH-TYPE TRANSCRIPTIONAL REGULATOR YBHD"/>
    <property type="match status" value="1"/>
</dbReference>
<feature type="domain" description="HTH lysR-type" evidence="5">
    <location>
        <begin position="1"/>
        <end position="60"/>
    </location>
</feature>
<evidence type="ECO:0000256" key="1">
    <source>
        <dbReference type="ARBA" id="ARBA00009437"/>
    </source>
</evidence>